<dbReference type="InterPro" id="IPR006555">
    <property type="entry name" value="ATP-dep_Helicase_C"/>
</dbReference>
<keyword evidence="2" id="KW-0547">Nucleotide-binding</keyword>
<dbReference type="PANTHER" id="PTHR11472:SF41">
    <property type="entry name" value="ATP-DEPENDENT DNA HELICASE DDX11-RELATED"/>
    <property type="match status" value="1"/>
</dbReference>
<keyword evidence="2" id="KW-0347">Helicase</keyword>
<proteinExistence type="predicted"/>
<dbReference type="EMBL" id="QGNW01001658">
    <property type="protein sequence ID" value="RVW34049.1"/>
    <property type="molecule type" value="Genomic_DNA"/>
</dbReference>
<reference evidence="2 3" key="1">
    <citation type="journal article" date="2018" name="PLoS Genet.">
        <title>Population sequencing reveals clonal diversity and ancestral inbreeding in the grapevine cultivar Chardonnay.</title>
        <authorList>
            <person name="Roach M.J."/>
            <person name="Johnson D.L."/>
            <person name="Bohlmann J."/>
            <person name="van Vuuren H.J."/>
            <person name="Jones S.J."/>
            <person name="Pretorius I.S."/>
            <person name="Schmidt S.A."/>
            <person name="Borneman A.R."/>
        </authorList>
    </citation>
    <scope>NUCLEOTIDE SEQUENCE [LARGE SCALE GENOMIC DNA]</scope>
    <source>
        <strain evidence="3">cv. Chardonnay</strain>
        <tissue evidence="2">Leaf</tissue>
    </source>
</reference>
<evidence type="ECO:0000313" key="3">
    <source>
        <dbReference type="Proteomes" id="UP000288805"/>
    </source>
</evidence>
<dbReference type="PANTHER" id="PTHR11472">
    <property type="entry name" value="DNA REPAIR DEAD HELICASE RAD3/XP-D SUBFAMILY MEMBER"/>
    <property type="match status" value="1"/>
</dbReference>
<protein>
    <submittedName>
        <fullName evidence="2">ATP-dependent DNA helicase DDX11</fullName>
    </submittedName>
</protein>
<comment type="caution">
    <text evidence="2">The sequence shown here is derived from an EMBL/GenBank/DDBJ whole genome shotgun (WGS) entry which is preliminary data.</text>
</comment>
<dbReference type="SMART" id="SM00491">
    <property type="entry name" value="HELICc2"/>
    <property type="match status" value="1"/>
</dbReference>
<keyword evidence="2" id="KW-0067">ATP-binding</keyword>
<name>A0A438DF55_VITVI</name>
<evidence type="ECO:0000259" key="1">
    <source>
        <dbReference type="SMART" id="SM00491"/>
    </source>
</evidence>
<dbReference type="InterPro" id="IPR027417">
    <property type="entry name" value="P-loop_NTPase"/>
</dbReference>
<keyword evidence="2" id="KW-0378">Hydrolase</keyword>
<evidence type="ECO:0000313" key="2">
    <source>
        <dbReference type="EMBL" id="RVW34049.1"/>
    </source>
</evidence>
<dbReference type="Gene3D" id="3.40.50.300">
    <property type="entry name" value="P-loop containing nucleotide triphosphate hydrolases"/>
    <property type="match status" value="1"/>
</dbReference>
<dbReference type="Proteomes" id="UP000288805">
    <property type="component" value="Unassembled WGS sequence"/>
</dbReference>
<dbReference type="GO" id="GO:0016818">
    <property type="term" value="F:hydrolase activity, acting on acid anhydrides, in phosphorus-containing anhydrides"/>
    <property type="evidence" value="ECO:0007669"/>
    <property type="project" value="InterPro"/>
</dbReference>
<dbReference type="GO" id="GO:0004386">
    <property type="term" value="F:helicase activity"/>
    <property type="evidence" value="ECO:0007669"/>
    <property type="project" value="UniProtKB-KW"/>
</dbReference>
<feature type="domain" description="ATP-dependent helicase C-terminal" evidence="1">
    <location>
        <begin position="240"/>
        <end position="346"/>
    </location>
</feature>
<dbReference type="GO" id="GO:0006139">
    <property type="term" value="P:nucleobase-containing compound metabolic process"/>
    <property type="evidence" value="ECO:0007669"/>
    <property type="project" value="InterPro"/>
</dbReference>
<organism evidence="2 3">
    <name type="scientific">Vitis vinifera</name>
    <name type="common">Grape</name>
    <dbReference type="NCBI Taxonomy" id="29760"/>
    <lineage>
        <taxon>Eukaryota</taxon>
        <taxon>Viridiplantae</taxon>
        <taxon>Streptophyta</taxon>
        <taxon>Embryophyta</taxon>
        <taxon>Tracheophyta</taxon>
        <taxon>Spermatophyta</taxon>
        <taxon>Magnoliopsida</taxon>
        <taxon>eudicotyledons</taxon>
        <taxon>Gunneridae</taxon>
        <taxon>Pentapetalae</taxon>
        <taxon>rosids</taxon>
        <taxon>Vitales</taxon>
        <taxon>Vitaceae</taxon>
        <taxon>Viteae</taxon>
        <taxon>Vitis</taxon>
    </lineage>
</organism>
<gene>
    <name evidence="2" type="primary">ddx11_3</name>
    <name evidence="2" type="ORF">CK203_099335</name>
</gene>
<sequence>MYDAKITSSQLEHVHSHIKQYLQRFRNFLGPGNRRYIQTLLVVTRAFLQILLNGKDTSLVDPGHDAEKAFGAKSASDSSMAINDFLFSLNIDNINLVKLLHYIKESNIIHKVSGYGDKVANLRKGSALNDGGESNEEGSTLSGFRAFVDMLQSLTNNDGDGKIIISRAKQACSGQQGGYLKYVMLTGEKIFSESHYPPESILPVALSHGPSGQSFDFSYSSRSSSIMWFPEGIVVFFSSFDYEGQVHDAWKASGILERIMKKKCESERRSSASEWCYTLAVVGGKISEGINFSDGMGRCIVMVGLPYPSPSDIELLERVKYIEAWESQSPAGQQSFQLVMNITVEMSKLGSTSYEVASIEEKNIMKTFA</sequence>
<dbReference type="Pfam" id="PF13307">
    <property type="entry name" value="Helicase_C_2"/>
    <property type="match status" value="1"/>
</dbReference>
<accession>A0A438DF55</accession>
<dbReference type="InterPro" id="IPR045028">
    <property type="entry name" value="DinG/Rad3-like"/>
</dbReference>
<dbReference type="AlphaFoldDB" id="A0A438DF55"/>
<dbReference type="GO" id="GO:0003676">
    <property type="term" value="F:nucleic acid binding"/>
    <property type="evidence" value="ECO:0007669"/>
    <property type="project" value="InterPro"/>
</dbReference>
<dbReference type="GO" id="GO:0005524">
    <property type="term" value="F:ATP binding"/>
    <property type="evidence" value="ECO:0007669"/>
    <property type="project" value="InterPro"/>
</dbReference>